<proteinExistence type="predicted"/>
<accession>A0A8B9ZER0</accession>
<dbReference type="GO" id="GO:0035024">
    <property type="term" value="P:negative regulation of Rho protein signal transduction"/>
    <property type="evidence" value="ECO:0007669"/>
    <property type="project" value="TreeGrafter"/>
</dbReference>
<reference evidence="2" key="1">
    <citation type="submission" date="2019-08" db="EMBL/GenBank/DDBJ databases">
        <title>Three high-quality genomes provides insights into domestication of ducks.</title>
        <authorList>
            <person name="Hou Z.C."/>
            <person name="Zhu F."/>
            <person name="Yin Z.T."/>
            <person name="Zhang F."/>
        </authorList>
    </citation>
    <scope>NUCLEOTIDE SEQUENCE [LARGE SCALE GENOMIC DNA]</scope>
</reference>
<sequence>MEKINEGAKLGELETVPKTCFACEGGCVQSRKTREEPQPALPCPTRTPGPCRAVPGSTVPTASRARGIWGKFGGAGRLLQHQGGGTGGLPAGGEGALSTRARPVKRGRKRTKQGEGKMEEAEEDDMACGDLGNGLGRRPGAAAYEEEDAQSYPSRSRKGSGKACRSFLSTKRVEENEAAFPCSKRNSVYDGSSKTPVTSLTRQKSSESSTEMSNEELKQQLREALEEVEILKVELEASQRQLEGKEEALRILQSMAVFNKATSHTKAMLQKTEEEKRTLEKEINILQWEIEFDQDRFKNIEDTWTEKYDRIYCENAALKEALKLRTEEVKTLKSENAILNQQCLEFLAMLDVNKQKVVQENMSLNRSDITDITGLELAVLGACTCNTSGGQPCSCAKMAAVTRKQLLHLKQEIELLKKSKDEAYIMADAFRIAFEQQLMQRKDQAQRLAEVIKIKKGTKFINWKRLKEDGSVKLQGNKNNLGQKLSSLLSSDMDSRKVEELDNPHEILKILIDLINDKEEALAHQRKVSYMLARAMELKEKAWAEGTDGHQGKAGQPLGPSGP</sequence>
<evidence type="ECO:0000313" key="2">
    <source>
        <dbReference type="Ensembl" id="ENSAPLP00020013008.1"/>
    </source>
</evidence>
<reference evidence="2" key="2">
    <citation type="submission" date="2025-08" db="UniProtKB">
        <authorList>
            <consortium name="Ensembl"/>
        </authorList>
    </citation>
    <scope>IDENTIFICATION</scope>
</reference>
<dbReference type="GO" id="GO:2000146">
    <property type="term" value="P:negative regulation of cell motility"/>
    <property type="evidence" value="ECO:0007669"/>
    <property type="project" value="TreeGrafter"/>
</dbReference>
<feature type="compositionally biased region" description="Gly residues" evidence="1">
    <location>
        <begin position="82"/>
        <end position="95"/>
    </location>
</feature>
<feature type="region of interest" description="Disordered" evidence="1">
    <location>
        <begin position="31"/>
        <end position="65"/>
    </location>
</feature>
<evidence type="ECO:0000256" key="1">
    <source>
        <dbReference type="SAM" id="MobiDB-lite"/>
    </source>
</evidence>
<dbReference type="GO" id="GO:0005737">
    <property type="term" value="C:cytoplasm"/>
    <property type="evidence" value="ECO:0007669"/>
    <property type="project" value="TreeGrafter"/>
</dbReference>
<feature type="region of interest" description="Disordered" evidence="1">
    <location>
        <begin position="184"/>
        <end position="218"/>
    </location>
</feature>
<dbReference type="PANTHER" id="PTHR28616">
    <property type="entry name" value="COILED-COIL DOMAIN-CONTAINING PROTEIN 125"/>
    <property type="match status" value="1"/>
</dbReference>
<feature type="compositionally biased region" description="Polar residues" evidence="1">
    <location>
        <begin position="184"/>
        <end position="203"/>
    </location>
</feature>
<dbReference type="AlphaFoldDB" id="A0A8B9ZER0"/>
<feature type="compositionally biased region" description="Basic residues" evidence="1">
    <location>
        <begin position="102"/>
        <end position="111"/>
    </location>
</feature>
<name>A0A8B9ZER0_ANAPL</name>
<feature type="region of interest" description="Disordered" evidence="1">
    <location>
        <begin position="543"/>
        <end position="563"/>
    </location>
</feature>
<organism evidence="2 3">
    <name type="scientific">Anas platyrhynchos</name>
    <name type="common">Mallard</name>
    <name type="synonym">Anas boschas</name>
    <dbReference type="NCBI Taxonomy" id="8839"/>
    <lineage>
        <taxon>Eukaryota</taxon>
        <taxon>Metazoa</taxon>
        <taxon>Chordata</taxon>
        <taxon>Craniata</taxon>
        <taxon>Vertebrata</taxon>
        <taxon>Euteleostomi</taxon>
        <taxon>Archelosauria</taxon>
        <taxon>Archosauria</taxon>
        <taxon>Dinosauria</taxon>
        <taxon>Saurischia</taxon>
        <taxon>Theropoda</taxon>
        <taxon>Coelurosauria</taxon>
        <taxon>Aves</taxon>
        <taxon>Neognathae</taxon>
        <taxon>Galloanserae</taxon>
        <taxon>Anseriformes</taxon>
        <taxon>Anatidae</taxon>
        <taxon>Anatinae</taxon>
        <taxon>Anas</taxon>
    </lineage>
</organism>
<dbReference type="PANTHER" id="PTHR28616:SF1">
    <property type="entry name" value="COILED-COIL DOMAIN-CONTAINING PROTEIN 125"/>
    <property type="match status" value="1"/>
</dbReference>
<gene>
    <name evidence="2" type="primary">CCDC125</name>
</gene>
<feature type="region of interest" description="Disordered" evidence="1">
    <location>
        <begin position="144"/>
        <end position="163"/>
    </location>
</feature>
<feature type="region of interest" description="Disordered" evidence="1">
    <location>
        <begin position="82"/>
        <end position="139"/>
    </location>
</feature>
<protein>
    <submittedName>
        <fullName evidence="2">Coiled-coil domain containing 125</fullName>
    </submittedName>
</protein>
<reference evidence="2" key="3">
    <citation type="submission" date="2025-09" db="UniProtKB">
        <authorList>
            <consortium name="Ensembl"/>
        </authorList>
    </citation>
    <scope>IDENTIFICATION</scope>
</reference>
<evidence type="ECO:0000313" key="3">
    <source>
        <dbReference type="Proteomes" id="UP000694400"/>
    </source>
</evidence>
<dbReference type="Ensembl" id="ENSAPLT00020014000.1">
    <property type="protein sequence ID" value="ENSAPLP00020013008.1"/>
    <property type="gene ID" value="ENSAPLG00020009531.1"/>
</dbReference>
<dbReference type="InterPro" id="IPR034608">
    <property type="entry name" value="CCDC125"/>
</dbReference>
<dbReference type="Proteomes" id="UP000694400">
    <property type="component" value="Chromosome Z"/>
</dbReference>